<dbReference type="HOGENOM" id="CLU_2513492_0_0_1"/>
<name>A0A0C9YWE1_9AGAM</name>
<protein>
    <submittedName>
        <fullName evidence="1">Uncharacterized protein</fullName>
    </submittedName>
</protein>
<organism evidence="1 2">
    <name type="scientific">Pisolithus microcarpus 441</name>
    <dbReference type="NCBI Taxonomy" id="765257"/>
    <lineage>
        <taxon>Eukaryota</taxon>
        <taxon>Fungi</taxon>
        <taxon>Dikarya</taxon>
        <taxon>Basidiomycota</taxon>
        <taxon>Agaricomycotina</taxon>
        <taxon>Agaricomycetes</taxon>
        <taxon>Agaricomycetidae</taxon>
        <taxon>Boletales</taxon>
        <taxon>Sclerodermatineae</taxon>
        <taxon>Pisolithaceae</taxon>
        <taxon>Pisolithus</taxon>
    </lineage>
</organism>
<keyword evidence="2" id="KW-1185">Reference proteome</keyword>
<dbReference type="EMBL" id="KN833808">
    <property type="protein sequence ID" value="KIK18284.1"/>
    <property type="molecule type" value="Genomic_DNA"/>
</dbReference>
<reference evidence="1 2" key="1">
    <citation type="submission" date="2014-04" db="EMBL/GenBank/DDBJ databases">
        <authorList>
            <consortium name="DOE Joint Genome Institute"/>
            <person name="Kuo A."/>
            <person name="Kohler A."/>
            <person name="Costa M.D."/>
            <person name="Nagy L.G."/>
            <person name="Floudas D."/>
            <person name="Copeland A."/>
            <person name="Barry K.W."/>
            <person name="Cichocki N."/>
            <person name="Veneault-Fourrey C."/>
            <person name="LaButti K."/>
            <person name="Lindquist E.A."/>
            <person name="Lipzen A."/>
            <person name="Lundell T."/>
            <person name="Morin E."/>
            <person name="Murat C."/>
            <person name="Sun H."/>
            <person name="Tunlid A."/>
            <person name="Henrissat B."/>
            <person name="Grigoriev I.V."/>
            <person name="Hibbett D.S."/>
            <person name="Martin F."/>
            <person name="Nordberg H.P."/>
            <person name="Cantor M.N."/>
            <person name="Hua S.X."/>
        </authorList>
    </citation>
    <scope>NUCLEOTIDE SEQUENCE [LARGE SCALE GENOMIC DNA]</scope>
    <source>
        <strain evidence="1 2">441</strain>
    </source>
</reference>
<sequence>MKPPRPVIGTYTQRIPKPSVYHQSTAGSILGTTGEQFLAKVTLNKVRILVEGLLRSILYPSMRPPRYPPVASAQQIQLAWAGTHK</sequence>
<evidence type="ECO:0000313" key="1">
    <source>
        <dbReference type="EMBL" id="KIK18284.1"/>
    </source>
</evidence>
<reference evidence="2" key="2">
    <citation type="submission" date="2015-01" db="EMBL/GenBank/DDBJ databases">
        <title>Evolutionary Origins and Diversification of the Mycorrhizal Mutualists.</title>
        <authorList>
            <consortium name="DOE Joint Genome Institute"/>
            <consortium name="Mycorrhizal Genomics Consortium"/>
            <person name="Kohler A."/>
            <person name="Kuo A."/>
            <person name="Nagy L.G."/>
            <person name="Floudas D."/>
            <person name="Copeland A."/>
            <person name="Barry K.W."/>
            <person name="Cichocki N."/>
            <person name="Veneault-Fourrey C."/>
            <person name="LaButti K."/>
            <person name="Lindquist E.A."/>
            <person name="Lipzen A."/>
            <person name="Lundell T."/>
            <person name="Morin E."/>
            <person name="Murat C."/>
            <person name="Riley R."/>
            <person name="Ohm R."/>
            <person name="Sun H."/>
            <person name="Tunlid A."/>
            <person name="Henrissat B."/>
            <person name="Grigoriev I.V."/>
            <person name="Hibbett D.S."/>
            <person name="Martin F."/>
        </authorList>
    </citation>
    <scope>NUCLEOTIDE SEQUENCE [LARGE SCALE GENOMIC DNA]</scope>
    <source>
        <strain evidence="2">441</strain>
    </source>
</reference>
<dbReference type="Proteomes" id="UP000054018">
    <property type="component" value="Unassembled WGS sequence"/>
</dbReference>
<proteinExistence type="predicted"/>
<dbReference type="AlphaFoldDB" id="A0A0C9YWE1"/>
<accession>A0A0C9YWE1</accession>
<gene>
    <name evidence="1" type="ORF">PISMIDRAFT_192765</name>
</gene>
<evidence type="ECO:0000313" key="2">
    <source>
        <dbReference type="Proteomes" id="UP000054018"/>
    </source>
</evidence>